<accession>A0A3S8U329</accession>
<dbReference type="EMBL" id="CP034328">
    <property type="protein sequence ID" value="AZL57975.1"/>
    <property type="molecule type" value="Genomic_DNA"/>
</dbReference>
<evidence type="ECO:0000256" key="1">
    <source>
        <dbReference type="SAM" id="SignalP"/>
    </source>
</evidence>
<feature type="signal peptide" evidence="1">
    <location>
        <begin position="1"/>
        <end position="18"/>
    </location>
</feature>
<sequence length="179" mass="18883">MRSFLAIAVLVTGGQALALTPPPPCEGSESGMQIYGLQVLDPDTGASGVTVESYQVSMKPDSSPEGVYRQVPPPVDALDGFFGVRVTHCPSGTFHAINTGQGPETVAASLAATEFLRDRVKDGKLVGRGDLASAVRAVYGKQITLRETEETCGCSVAFPDLKPKGMTPYAQRTDTTTNY</sequence>
<dbReference type="Proteomes" id="UP000282002">
    <property type="component" value="Chromosome"/>
</dbReference>
<protein>
    <submittedName>
        <fullName evidence="2">Uncharacterized protein</fullName>
    </submittedName>
</protein>
<dbReference type="RefSeq" id="WP_125324176.1">
    <property type="nucleotide sequence ID" value="NZ_CP034328.1"/>
</dbReference>
<dbReference type="OrthoDB" id="7852440at2"/>
<keyword evidence="3" id="KW-1185">Reference proteome</keyword>
<dbReference type="AlphaFoldDB" id="A0A3S8U329"/>
<reference evidence="2 3" key="1">
    <citation type="submission" date="2018-12" db="EMBL/GenBank/DDBJ databases">
        <title>Complete genome sequencing of Tabrizicola sp. K13M18.</title>
        <authorList>
            <person name="Bae J.-W."/>
        </authorList>
    </citation>
    <scope>NUCLEOTIDE SEQUENCE [LARGE SCALE GENOMIC DNA]</scope>
    <source>
        <strain evidence="2 3">K13M18</strain>
    </source>
</reference>
<proteinExistence type="predicted"/>
<organism evidence="2 3">
    <name type="scientific">Tabrizicola piscis</name>
    <dbReference type="NCBI Taxonomy" id="2494374"/>
    <lineage>
        <taxon>Bacteria</taxon>
        <taxon>Pseudomonadati</taxon>
        <taxon>Pseudomonadota</taxon>
        <taxon>Alphaproteobacteria</taxon>
        <taxon>Rhodobacterales</taxon>
        <taxon>Paracoccaceae</taxon>
        <taxon>Tabrizicola</taxon>
    </lineage>
</organism>
<gene>
    <name evidence="2" type="ORF">EI545_03450</name>
</gene>
<evidence type="ECO:0000313" key="3">
    <source>
        <dbReference type="Proteomes" id="UP000282002"/>
    </source>
</evidence>
<keyword evidence="1" id="KW-0732">Signal</keyword>
<dbReference type="KEGG" id="taw:EI545_03450"/>
<evidence type="ECO:0000313" key="2">
    <source>
        <dbReference type="EMBL" id="AZL57975.1"/>
    </source>
</evidence>
<name>A0A3S8U329_9RHOB</name>
<feature type="chain" id="PRO_5019542846" evidence="1">
    <location>
        <begin position="19"/>
        <end position="179"/>
    </location>
</feature>